<name>A0A517YN66_9BACT</name>
<proteinExistence type="predicted"/>
<dbReference type="PANTHER" id="PTHR36115:SF4">
    <property type="entry name" value="MEMBRANE PROTEIN"/>
    <property type="match status" value="1"/>
</dbReference>
<dbReference type="GO" id="GO:0005886">
    <property type="term" value="C:plasma membrane"/>
    <property type="evidence" value="ECO:0007669"/>
    <property type="project" value="UniProtKB-SubCell"/>
</dbReference>
<keyword evidence="2" id="KW-1003">Cell membrane</keyword>
<dbReference type="OrthoDB" id="9793824at2"/>
<dbReference type="EMBL" id="CP036274">
    <property type="protein sequence ID" value="QDU31655.1"/>
    <property type="molecule type" value="Genomic_DNA"/>
</dbReference>
<dbReference type="Proteomes" id="UP000315017">
    <property type="component" value="Chromosome"/>
</dbReference>
<reference evidence="8 9" key="1">
    <citation type="submission" date="2019-02" db="EMBL/GenBank/DDBJ databases">
        <title>Deep-cultivation of Planctomycetes and their phenomic and genomic characterization uncovers novel biology.</title>
        <authorList>
            <person name="Wiegand S."/>
            <person name="Jogler M."/>
            <person name="Boedeker C."/>
            <person name="Pinto D."/>
            <person name="Vollmers J."/>
            <person name="Rivas-Marin E."/>
            <person name="Kohn T."/>
            <person name="Peeters S.H."/>
            <person name="Heuer A."/>
            <person name="Rast P."/>
            <person name="Oberbeckmann S."/>
            <person name="Bunk B."/>
            <person name="Jeske O."/>
            <person name="Meyerdierks A."/>
            <person name="Storesund J.E."/>
            <person name="Kallscheuer N."/>
            <person name="Luecker S."/>
            <person name="Lage O.M."/>
            <person name="Pohl T."/>
            <person name="Merkel B.J."/>
            <person name="Hornburger P."/>
            <person name="Mueller R.-W."/>
            <person name="Bruemmer F."/>
            <person name="Labrenz M."/>
            <person name="Spormann A.M."/>
            <person name="Op den Camp H."/>
            <person name="Overmann J."/>
            <person name="Amann R."/>
            <person name="Jetten M.S.M."/>
            <person name="Mascher T."/>
            <person name="Medema M.H."/>
            <person name="Devos D.P."/>
            <person name="Kaster A.-K."/>
            <person name="Ovreas L."/>
            <person name="Rohde M."/>
            <person name="Galperin M.Y."/>
            <person name="Jogler C."/>
        </authorList>
    </citation>
    <scope>NUCLEOTIDE SEQUENCE [LARGE SCALE GENOMIC DNA]</scope>
    <source>
        <strain evidence="8 9">ETA_A8</strain>
    </source>
</reference>
<feature type="transmembrane region" description="Helical" evidence="6">
    <location>
        <begin position="60"/>
        <end position="80"/>
    </location>
</feature>
<dbReference type="PANTHER" id="PTHR36115">
    <property type="entry name" value="PROLINE-RICH ANTIGEN HOMOLOG-RELATED"/>
    <property type="match status" value="1"/>
</dbReference>
<evidence type="ECO:0000256" key="1">
    <source>
        <dbReference type="ARBA" id="ARBA00004651"/>
    </source>
</evidence>
<keyword evidence="3 6" id="KW-0812">Transmembrane</keyword>
<organism evidence="8 9">
    <name type="scientific">Anatilimnocola aggregata</name>
    <dbReference type="NCBI Taxonomy" id="2528021"/>
    <lineage>
        <taxon>Bacteria</taxon>
        <taxon>Pseudomonadati</taxon>
        <taxon>Planctomycetota</taxon>
        <taxon>Planctomycetia</taxon>
        <taxon>Pirellulales</taxon>
        <taxon>Pirellulaceae</taxon>
        <taxon>Anatilimnocola</taxon>
    </lineage>
</organism>
<dbReference type="KEGG" id="aagg:ETAA8_68150"/>
<feature type="transmembrane region" description="Helical" evidence="6">
    <location>
        <begin position="92"/>
        <end position="112"/>
    </location>
</feature>
<protein>
    <submittedName>
        <fullName evidence="8">RDD family protein</fullName>
    </submittedName>
</protein>
<feature type="domain" description="RDD" evidence="7">
    <location>
        <begin position="49"/>
        <end position="161"/>
    </location>
</feature>
<dbReference type="Pfam" id="PF06271">
    <property type="entry name" value="RDD"/>
    <property type="match status" value="1"/>
</dbReference>
<dbReference type="InterPro" id="IPR051791">
    <property type="entry name" value="Pra-immunoreactive"/>
</dbReference>
<evidence type="ECO:0000256" key="2">
    <source>
        <dbReference type="ARBA" id="ARBA00022475"/>
    </source>
</evidence>
<evidence type="ECO:0000313" key="8">
    <source>
        <dbReference type="EMBL" id="QDU31655.1"/>
    </source>
</evidence>
<dbReference type="AlphaFoldDB" id="A0A517YN66"/>
<evidence type="ECO:0000256" key="3">
    <source>
        <dbReference type="ARBA" id="ARBA00022692"/>
    </source>
</evidence>
<keyword evidence="9" id="KW-1185">Reference proteome</keyword>
<dbReference type="InterPro" id="IPR010432">
    <property type="entry name" value="RDD"/>
</dbReference>
<gene>
    <name evidence="8" type="ORF">ETAA8_68150</name>
</gene>
<keyword evidence="5 6" id="KW-0472">Membrane</keyword>
<keyword evidence="4 6" id="KW-1133">Transmembrane helix</keyword>
<evidence type="ECO:0000259" key="7">
    <source>
        <dbReference type="Pfam" id="PF06271"/>
    </source>
</evidence>
<evidence type="ECO:0000256" key="6">
    <source>
        <dbReference type="SAM" id="Phobius"/>
    </source>
</evidence>
<accession>A0A517YN66</accession>
<evidence type="ECO:0000256" key="4">
    <source>
        <dbReference type="ARBA" id="ARBA00022989"/>
    </source>
</evidence>
<comment type="subcellular location">
    <subcellularLocation>
        <location evidence="1">Cell membrane</location>
        <topology evidence="1">Multi-pass membrane protein</topology>
    </subcellularLocation>
</comment>
<sequence>MAKVVFVLLLDVRVYREQVPNPYASPSADPTFAVEAIATDASAPNASGIRRFLNLIIDNVVLTVLSYGAGVVLGIVYVVAKGSGQFTEQDQATLQAMGFLLGLIVGFSYFFLLEALCQKTVGKLLTGTKVISMDGGRPSIGQFLGRTAARYIPFEAFSFLTSQEPRGWHDTLSGTRVIRG</sequence>
<evidence type="ECO:0000313" key="9">
    <source>
        <dbReference type="Proteomes" id="UP000315017"/>
    </source>
</evidence>
<dbReference type="RefSeq" id="WP_145099148.1">
    <property type="nucleotide sequence ID" value="NZ_CP036274.1"/>
</dbReference>
<evidence type="ECO:0000256" key="5">
    <source>
        <dbReference type="ARBA" id="ARBA00023136"/>
    </source>
</evidence>